<gene>
    <name evidence="2" type="ORF">QJS10_CPA01g01780</name>
</gene>
<reference evidence="2" key="1">
    <citation type="journal article" date="2023" name="Nat. Commun.">
        <title>Diploid and tetraploid genomes of Acorus and the evolution of monocots.</title>
        <authorList>
            <person name="Ma L."/>
            <person name="Liu K.W."/>
            <person name="Li Z."/>
            <person name="Hsiao Y.Y."/>
            <person name="Qi Y."/>
            <person name="Fu T."/>
            <person name="Tang G.D."/>
            <person name="Zhang D."/>
            <person name="Sun W.H."/>
            <person name="Liu D.K."/>
            <person name="Li Y."/>
            <person name="Chen G.Z."/>
            <person name="Liu X.D."/>
            <person name="Liao X.Y."/>
            <person name="Jiang Y.T."/>
            <person name="Yu X."/>
            <person name="Hao Y."/>
            <person name="Huang J."/>
            <person name="Zhao X.W."/>
            <person name="Ke S."/>
            <person name="Chen Y.Y."/>
            <person name="Wu W.L."/>
            <person name="Hsu J.L."/>
            <person name="Lin Y.F."/>
            <person name="Huang M.D."/>
            <person name="Li C.Y."/>
            <person name="Huang L."/>
            <person name="Wang Z.W."/>
            <person name="Zhao X."/>
            <person name="Zhong W.Y."/>
            <person name="Peng D.H."/>
            <person name="Ahmad S."/>
            <person name="Lan S."/>
            <person name="Zhang J.S."/>
            <person name="Tsai W.C."/>
            <person name="Van de Peer Y."/>
            <person name="Liu Z.J."/>
        </authorList>
    </citation>
    <scope>NUCLEOTIDE SEQUENCE</scope>
    <source>
        <strain evidence="2">CP</strain>
    </source>
</reference>
<evidence type="ECO:0000313" key="3">
    <source>
        <dbReference type="Proteomes" id="UP001180020"/>
    </source>
</evidence>
<evidence type="ECO:0000313" key="2">
    <source>
        <dbReference type="EMBL" id="KAK1324646.1"/>
    </source>
</evidence>
<dbReference type="Proteomes" id="UP001180020">
    <property type="component" value="Unassembled WGS sequence"/>
</dbReference>
<comment type="caution">
    <text evidence="2">The sequence shown here is derived from an EMBL/GenBank/DDBJ whole genome shotgun (WGS) entry which is preliminary data.</text>
</comment>
<proteinExistence type="predicted"/>
<sequence>MGATRLRWFSNRPGEMKEGETKEEEGPVGGPGGGISQRSLEKKGPGTQRQKVGGGCYLGRLERTCCRGKVAIGHSSLQYAFGRGLSVSMVAGTSNRDGPSIGLWPWGCPTRIPLNQVVEGGQLSKAKGTGGEASGMGDHVNGLDFPCISDLGSSGPVS</sequence>
<feature type="region of interest" description="Disordered" evidence="1">
    <location>
        <begin position="1"/>
        <end position="53"/>
    </location>
</feature>
<name>A0AAV9FGC8_ACOCL</name>
<dbReference type="EMBL" id="JAUJYO010000001">
    <property type="protein sequence ID" value="KAK1324646.1"/>
    <property type="molecule type" value="Genomic_DNA"/>
</dbReference>
<protein>
    <submittedName>
        <fullName evidence="2">Uncharacterized protein</fullName>
    </submittedName>
</protein>
<accession>A0AAV9FGC8</accession>
<reference evidence="2" key="2">
    <citation type="submission" date="2023-06" db="EMBL/GenBank/DDBJ databases">
        <authorList>
            <person name="Ma L."/>
            <person name="Liu K.-W."/>
            <person name="Li Z."/>
            <person name="Hsiao Y.-Y."/>
            <person name="Qi Y."/>
            <person name="Fu T."/>
            <person name="Tang G."/>
            <person name="Zhang D."/>
            <person name="Sun W.-H."/>
            <person name="Liu D.-K."/>
            <person name="Li Y."/>
            <person name="Chen G.-Z."/>
            <person name="Liu X.-D."/>
            <person name="Liao X.-Y."/>
            <person name="Jiang Y.-T."/>
            <person name="Yu X."/>
            <person name="Hao Y."/>
            <person name="Huang J."/>
            <person name="Zhao X.-W."/>
            <person name="Ke S."/>
            <person name="Chen Y.-Y."/>
            <person name="Wu W.-L."/>
            <person name="Hsu J.-L."/>
            <person name="Lin Y.-F."/>
            <person name="Huang M.-D."/>
            <person name="Li C.-Y."/>
            <person name="Huang L."/>
            <person name="Wang Z.-W."/>
            <person name="Zhao X."/>
            <person name="Zhong W.-Y."/>
            <person name="Peng D.-H."/>
            <person name="Ahmad S."/>
            <person name="Lan S."/>
            <person name="Zhang J.-S."/>
            <person name="Tsai W.-C."/>
            <person name="Van De Peer Y."/>
            <person name="Liu Z.-J."/>
        </authorList>
    </citation>
    <scope>NUCLEOTIDE SEQUENCE</scope>
    <source>
        <strain evidence="2">CP</strain>
        <tissue evidence="2">Leaves</tissue>
    </source>
</reference>
<evidence type="ECO:0000256" key="1">
    <source>
        <dbReference type="SAM" id="MobiDB-lite"/>
    </source>
</evidence>
<organism evidence="2 3">
    <name type="scientific">Acorus calamus</name>
    <name type="common">Sweet flag</name>
    <dbReference type="NCBI Taxonomy" id="4465"/>
    <lineage>
        <taxon>Eukaryota</taxon>
        <taxon>Viridiplantae</taxon>
        <taxon>Streptophyta</taxon>
        <taxon>Embryophyta</taxon>
        <taxon>Tracheophyta</taxon>
        <taxon>Spermatophyta</taxon>
        <taxon>Magnoliopsida</taxon>
        <taxon>Liliopsida</taxon>
        <taxon>Acoraceae</taxon>
        <taxon>Acorus</taxon>
    </lineage>
</organism>
<dbReference type="AlphaFoldDB" id="A0AAV9FGC8"/>
<keyword evidence="3" id="KW-1185">Reference proteome</keyword>